<dbReference type="InterPro" id="IPR026444">
    <property type="entry name" value="Secre_tail"/>
</dbReference>
<keyword evidence="2" id="KW-1185">Reference proteome</keyword>
<comment type="caution">
    <text evidence="1">The sequence shown here is derived from an EMBL/GenBank/DDBJ whole genome shotgun (WGS) entry which is preliminary data.</text>
</comment>
<evidence type="ECO:0000313" key="2">
    <source>
        <dbReference type="Proteomes" id="UP001597118"/>
    </source>
</evidence>
<sequence>MREIYVFILLMNMISLKVMSQVNLSQEGTANSYIVTELGFYSFKATKGNSTATLSNMGSAAWLWMSKADLISNVSYDVNSGMVSFNASNERGNVVIAGFDAGGNIVWSWHIWLTDDPRLNLHKVQSFYIMDRNLGAIANVEEDVKSYGLYYQWGRKDPFLGAKDLGSKASPGNETTAFSTATEYYIVNPLYVDRTFSAIANNDVSIPVGKSVDYAIANPTKFISYVGQVNSSSLGDWLNSEQIDNLWGFAGIDYNIATSKSIYDPCPLGFKVGHSGKKVFWVTDPGTGTPRLSQNPNIRYMEDTRSFVFPYENKDYYYPASGYRDDVGKLTSVGNDMWIWSSIRSDLAENNKWGAQAFRVYRNANVSPIAEYYTNQTERTRRARGNPCRCIKDDDPALPIKWGSLKIGKDNNGVKLNWTTLSEINNSHFNVLRSIDGVQFTPIGRINANKEQSYQFIDLQPNVGYNYYQLEQVDFDEKTDLSDPIAINFSSENERFSVYAPLEGDYVQVMFTNEKLGKKNIQIIDASGRLLLNSWLNLEIGQNIIELPVSLQKGVYIAKIGDTVTRFVK</sequence>
<dbReference type="Gene3D" id="2.60.40.10">
    <property type="entry name" value="Immunoglobulins"/>
    <property type="match status" value="1"/>
</dbReference>
<dbReference type="EMBL" id="JBHUDG010000004">
    <property type="protein sequence ID" value="MFD1629278.1"/>
    <property type="molecule type" value="Genomic_DNA"/>
</dbReference>
<evidence type="ECO:0000313" key="1">
    <source>
        <dbReference type="EMBL" id="MFD1629278.1"/>
    </source>
</evidence>
<gene>
    <name evidence="1" type="ORF">ACFSAH_05270</name>
</gene>
<name>A0ABW4I970_9SPHI</name>
<reference evidence="2" key="1">
    <citation type="journal article" date="2019" name="Int. J. Syst. Evol. Microbiol.">
        <title>The Global Catalogue of Microorganisms (GCM) 10K type strain sequencing project: providing services to taxonomists for standard genome sequencing and annotation.</title>
        <authorList>
            <consortium name="The Broad Institute Genomics Platform"/>
            <consortium name="The Broad Institute Genome Sequencing Center for Infectious Disease"/>
            <person name="Wu L."/>
            <person name="Ma J."/>
        </authorList>
    </citation>
    <scope>NUCLEOTIDE SEQUENCE [LARGE SCALE GENOMIC DNA]</scope>
    <source>
        <strain evidence="2">CCUG 53762</strain>
    </source>
</reference>
<dbReference type="RefSeq" id="WP_379661658.1">
    <property type="nucleotide sequence ID" value="NZ_JBHUDG010000004.1"/>
</dbReference>
<dbReference type="NCBIfam" id="TIGR04183">
    <property type="entry name" value="Por_Secre_tail"/>
    <property type="match status" value="1"/>
</dbReference>
<dbReference type="InterPro" id="IPR013783">
    <property type="entry name" value="Ig-like_fold"/>
</dbReference>
<protein>
    <submittedName>
        <fullName evidence="1">T9SS type A sorting domain-containing protein</fullName>
    </submittedName>
</protein>
<proteinExistence type="predicted"/>
<organism evidence="1 2">
    <name type="scientific">Pseudopedobacter beijingensis</name>
    <dbReference type="NCBI Taxonomy" id="1207056"/>
    <lineage>
        <taxon>Bacteria</taxon>
        <taxon>Pseudomonadati</taxon>
        <taxon>Bacteroidota</taxon>
        <taxon>Sphingobacteriia</taxon>
        <taxon>Sphingobacteriales</taxon>
        <taxon>Sphingobacteriaceae</taxon>
        <taxon>Pseudopedobacter</taxon>
    </lineage>
</organism>
<accession>A0ABW4I970</accession>
<dbReference type="Proteomes" id="UP001597118">
    <property type="component" value="Unassembled WGS sequence"/>
</dbReference>